<dbReference type="OrthoDB" id="9890244at2"/>
<dbReference type="KEGG" id="nam:NAMH_1084"/>
<evidence type="ECO:0000256" key="1">
    <source>
        <dbReference type="SAM" id="Phobius"/>
    </source>
</evidence>
<organism evidence="2 3">
    <name type="scientific">Nautilia profundicola (strain ATCC BAA-1463 / DSM 18972 / AmH)</name>
    <dbReference type="NCBI Taxonomy" id="598659"/>
    <lineage>
        <taxon>Bacteria</taxon>
        <taxon>Pseudomonadati</taxon>
        <taxon>Campylobacterota</taxon>
        <taxon>Epsilonproteobacteria</taxon>
        <taxon>Nautiliales</taxon>
        <taxon>Nautiliaceae</taxon>
        <taxon>Nautilia</taxon>
    </lineage>
</organism>
<gene>
    <name evidence="2" type="ordered locus">NAMH_1084</name>
</gene>
<dbReference type="HOGENOM" id="CLU_2220332_0_0_7"/>
<protein>
    <submittedName>
        <fullName evidence="2">Uncharacterized protein</fullName>
    </submittedName>
</protein>
<feature type="transmembrane region" description="Helical" evidence="1">
    <location>
        <begin position="6"/>
        <end position="26"/>
    </location>
</feature>
<accession>B9LA26</accession>
<name>B9LA26_NAUPA</name>
<keyword evidence="3" id="KW-1185">Reference proteome</keyword>
<dbReference type="Proteomes" id="UP000000448">
    <property type="component" value="Chromosome"/>
</dbReference>
<keyword evidence="1" id="KW-0472">Membrane</keyword>
<proteinExistence type="predicted"/>
<evidence type="ECO:0000313" key="2">
    <source>
        <dbReference type="EMBL" id="ACM92115.1"/>
    </source>
</evidence>
<dbReference type="STRING" id="598659.NAMH_1084"/>
<keyword evidence="1" id="KW-0812">Transmembrane</keyword>
<evidence type="ECO:0000313" key="3">
    <source>
        <dbReference type="Proteomes" id="UP000000448"/>
    </source>
</evidence>
<dbReference type="RefSeq" id="WP_012663487.1">
    <property type="nucleotide sequence ID" value="NC_012115.1"/>
</dbReference>
<keyword evidence="1" id="KW-1133">Transmembrane helix</keyword>
<dbReference type="AlphaFoldDB" id="B9LA26"/>
<reference evidence="2 3" key="1">
    <citation type="journal article" date="2009" name="PLoS Genet.">
        <title>Adaptations to submarine hydrothermal environments exemplified by the genome of Nautilia profundicola.</title>
        <authorList>
            <person name="Campbell B.J."/>
            <person name="Smith J.L."/>
            <person name="Hanson T.E."/>
            <person name="Klotz M.G."/>
            <person name="Stein L.Y."/>
            <person name="Lee C.K."/>
            <person name="Wu D."/>
            <person name="Robinson J.M."/>
            <person name="Khouri H.M."/>
            <person name="Eisen J.A."/>
            <person name="Cary S.C."/>
        </authorList>
    </citation>
    <scope>NUCLEOTIDE SEQUENCE [LARGE SCALE GENOMIC DNA]</scope>
    <source>
        <strain evidence="3">ATCC BAA-1463 / DSM 18972 / AmH</strain>
    </source>
</reference>
<dbReference type="EMBL" id="CP001279">
    <property type="protein sequence ID" value="ACM92115.1"/>
    <property type="molecule type" value="Genomic_DNA"/>
</dbReference>
<sequence>MSAEAMIYIIGASIFSIAFIFMIMLLRRIEINEESILKILGEHAEEIKKAKNDEELKKLIRDLPKKKRTKLKTLFESQDLYDAVKHIKKHVIKTNYPQEGADANQD</sequence>